<evidence type="ECO:0000256" key="1">
    <source>
        <dbReference type="SAM" id="Phobius"/>
    </source>
</evidence>
<dbReference type="Pfam" id="PF13630">
    <property type="entry name" value="SdpI"/>
    <property type="match status" value="1"/>
</dbReference>
<feature type="signal peptide" evidence="2">
    <location>
        <begin position="1"/>
        <end position="24"/>
    </location>
</feature>
<feature type="transmembrane region" description="Helical" evidence="1">
    <location>
        <begin position="59"/>
        <end position="77"/>
    </location>
</feature>
<gene>
    <name evidence="3" type="ORF">CVS27_04300</name>
</gene>
<feature type="transmembrane region" description="Helical" evidence="1">
    <location>
        <begin position="84"/>
        <end position="102"/>
    </location>
</feature>
<dbReference type="InterPro" id="IPR025962">
    <property type="entry name" value="SdpI/YhfL"/>
</dbReference>
<name>A0A2S3ZYZ2_ARTGL</name>
<comment type="caution">
    <text evidence="3">The sequence shown here is derived from an EMBL/GenBank/DDBJ whole genome shotgun (WGS) entry which is preliminary data.</text>
</comment>
<keyword evidence="4" id="KW-1185">Reference proteome</keyword>
<accession>A0A2S3ZYZ2</accession>
<protein>
    <recommendedName>
        <fullName evidence="5">SdpI family protein</fullName>
    </recommendedName>
</protein>
<dbReference type="RefSeq" id="WP_103464508.1">
    <property type="nucleotide sequence ID" value="NZ_PPXB01000004.1"/>
</dbReference>
<evidence type="ECO:0008006" key="5">
    <source>
        <dbReference type="Google" id="ProtNLM"/>
    </source>
</evidence>
<evidence type="ECO:0000313" key="4">
    <source>
        <dbReference type="Proteomes" id="UP000237061"/>
    </source>
</evidence>
<dbReference type="Proteomes" id="UP000237061">
    <property type="component" value="Unassembled WGS sequence"/>
</dbReference>
<keyword evidence="2" id="KW-0732">Signal</keyword>
<dbReference type="OrthoDB" id="4949267at2"/>
<dbReference type="AlphaFoldDB" id="A0A2S3ZYZ2"/>
<evidence type="ECO:0000256" key="2">
    <source>
        <dbReference type="SAM" id="SignalP"/>
    </source>
</evidence>
<dbReference type="EMBL" id="PPXC01000003">
    <property type="protein sequence ID" value="POH74461.1"/>
    <property type="molecule type" value="Genomic_DNA"/>
</dbReference>
<sequence length="120" mass="12444">MLIFSLLFLAACSLGIAAANHACAAGKIKKNPLLGIRTAKTMVNEDTWKAGHAAAVQPLWVSGIAAAAISLAGLLFLEDPNTQLVMVFLACALLVTAVIYGAKLANVAAVEALTVEKARR</sequence>
<keyword evidence="1" id="KW-0472">Membrane</keyword>
<reference evidence="3 4" key="1">
    <citation type="submission" date="2018-01" db="EMBL/GenBank/DDBJ databases">
        <title>Arthrobacter sp. nov., from glaciers in China.</title>
        <authorList>
            <person name="Liu Q."/>
            <person name="Xin Y.-H."/>
        </authorList>
    </citation>
    <scope>NUCLEOTIDE SEQUENCE [LARGE SCALE GENOMIC DNA]</scope>
    <source>
        <strain evidence="3 4">HLT2-12-2</strain>
    </source>
</reference>
<evidence type="ECO:0000313" key="3">
    <source>
        <dbReference type="EMBL" id="POH74461.1"/>
    </source>
</evidence>
<organism evidence="3 4">
    <name type="scientific">Arthrobacter glacialis</name>
    <dbReference type="NCBI Taxonomy" id="1664"/>
    <lineage>
        <taxon>Bacteria</taxon>
        <taxon>Bacillati</taxon>
        <taxon>Actinomycetota</taxon>
        <taxon>Actinomycetes</taxon>
        <taxon>Micrococcales</taxon>
        <taxon>Micrococcaceae</taxon>
        <taxon>Arthrobacter</taxon>
    </lineage>
</organism>
<proteinExistence type="predicted"/>
<keyword evidence="1" id="KW-1133">Transmembrane helix</keyword>
<keyword evidence="1" id="KW-0812">Transmembrane</keyword>
<feature type="chain" id="PRO_5015528191" description="SdpI family protein" evidence="2">
    <location>
        <begin position="25"/>
        <end position="120"/>
    </location>
</feature>